<keyword evidence="2 4" id="KW-0863">Zinc-finger</keyword>
<feature type="region of interest" description="Disordered" evidence="5">
    <location>
        <begin position="177"/>
        <end position="272"/>
    </location>
</feature>
<dbReference type="Proteomes" id="UP000886523">
    <property type="component" value="Unassembled WGS sequence"/>
</dbReference>
<evidence type="ECO:0000256" key="3">
    <source>
        <dbReference type="ARBA" id="ARBA00022833"/>
    </source>
</evidence>
<dbReference type="PROSITE" id="PS01358">
    <property type="entry name" value="ZF_RANBP2_1"/>
    <property type="match status" value="1"/>
</dbReference>
<dbReference type="EMBL" id="MU128953">
    <property type="protein sequence ID" value="KAF9515125.1"/>
    <property type="molecule type" value="Genomic_DNA"/>
</dbReference>
<feature type="domain" description="WLM" evidence="7">
    <location>
        <begin position="15"/>
        <end position="213"/>
    </location>
</feature>
<gene>
    <name evidence="8" type="ORF">BS47DRAFT_1372117</name>
</gene>
<dbReference type="InterPro" id="IPR013536">
    <property type="entry name" value="WLM_dom"/>
</dbReference>
<dbReference type="PANTHER" id="PTHR46622">
    <property type="entry name" value="DNA-DEPENDENT METALLOPROTEASE WSS1"/>
    <property type="match status" value="1"/>
</dbReference>
<dbReference type="SMART" id="SM00547">
    <property type="entry name" value="ZnF_RBZ"/>
    <property type="match status" value="1"/>
</dbReference>
<keyword evidence="3" id="KW-0862">Zinc</keyword>
<evidence type="ECO:0008006" key="10">
    <source>
        <dbReference type="Google" id="ProtNLM"/>
    </source>
</evidence>
<feature type="compositionally biased region" description="Basic and acidic residues" evidence="5">
    <location>
        <begin position="222"/>
        <end position="239"/>
    </location>
</feature>
<dbReference type="PROSITE" id="PS51397">
    <property type="entry name" value="WLM"/>
    <property type="match status" value="1"/>
</dbReference>
<organism evidence="8 9">
    <name type="scientific">Hydnum rufescens UP504</name>
    <dbReference type="NCBI Taxonomy" id="1448309"/>
    <lineage>
        <taxon>Eukaryota</taxon>
        <taxon>Fungi</taxon>
        <taxon>Dikarya</taxon>
        <taxon>Basidiomycota</taxon>
        <taxon>Agaricomycotina</taxon>
        <taxon>Agaricomycetes</taxon>
        <taxon>Cantharellales</taxon>
        <taxon>Hydnaceae</taxon>
        <taxon>Hydnum</taxon>
    </lineage>
</organism>
<dbReference type="GO" id="GO:0008270">
    <property type="term" value="F:zinc ion binding"/>
    <property type="evidence" value="ECO:0007669"/>
    <property type="project" value="UniProtKB-KW"/>
</dbReference>
<sequence length="395" mass="43330">MPGSNINRRKYNEHQLTASKDSYVMSYAHLKGRPNEEKAIPMLQKIASLVKPIMRKHGWTLPLLAEFYPDNPGLLDVNGGQKILLRLRPAHAPSTFYDEDHLVGTMLHELTHNVHGPHDDKFYKFLAGLETEYDELQRSGYSGEGFFSKGARVGEGVSHDLPPHLARLKALEAAEKRRRTAALTSGSGSRLGGRKTAKTPRELAAEAAERRARDQHACGQDKYAEAEAEKAIRDGEVHQAIDLPPIDSTSRVIDIDSSDDDQEGPSIGDPLAAASTSKANLAQNLSGLNVLGDLDTNPAAKRQRTRHYASRFSQAHPTLAPQALSSPLAPSAPPVAPESGEWPCVVCTYLNAPLSLQCEVCFAQKSVRLAHEKGWMWIDDNFWSCGSCGWVKITS</sequence>
<evidence type="ECO:0000313" key="9">
    <source>
        <dbReference type="Proteomes" id="UP000886523"/>
    </source>
</evidence>
<accession>A0A9P6DYN9</accession>
<dbReference type="AlphaFoldDB" id="A0A9P6DYN9"/>
<evidence type="ECO:0000256" key="2">
    <source>
        <dbReference type="ARBA" id="ARBA00022771"/>
    </source>
</evidence>
<dbReference type="GO" id="GO:0005634">
    <property type="term" value="C:nucleus"/>
    <property type="evidence" value="ECO:0007669"/>
    <property type="project" value="TreeGrafter"/>
</dbReference>
<dbReference type="PROSITE" id="PS50199">
    <property type="entry name" value="ZF_RANBP2_2"/>
    <property type="match status" value="1"/>
</dbReference>
<keyword evidence="1" id="KW-0479">Metal-binding</keyword>
<evidence type="ECO:0000256" key="1">
    <source>
        <dbReference type="ARBA" id="ARBA00022723"/>
    </source>
</evidence>
<dbReference type="PANTHER" id="PTHR46622:SF1">
    <property type="entry name" value="DNA-DEPENDENT METALLOPROTEASE WSS1"/>
    <property type="match status" value="1"/>
</dbReference>
<dbReference type="InterPro" id="IPR053000">
    <property type="entry name" value="WSS1-like_metalloprotease"/>
</dbReference>
<feature type="domain" description="RanBP2-type" evidence="6">
    <location>
        <begin position="338"/>
        <end position="367"/>
    </location>
</feature>
<feature type="region of interest" description="Disordered" evidence="5">
    <location>
        <begin position="292"/>
        <end position="311"/>
    </location>
</feature>
<reference evidence="8" key="1">
    <citation type="journal article" date="2020" name="Nat. Commun.">
        <title>Large-scale genome sequencing of mycorrhizal fungi provides insights into the early evolution of symbiotic traits.</title>
        <authorList>
            <person name="Miyauchi S."/>
            <person name="Kiss E."/>
            <person name="Kuo A."/>
            <person name="Drula E."/>
            <person name="Kohler A."/>
            <person name="Sanchez-Garcia M."/>
            <person name="Morin E."/>
            <person name="Andreopoulos B."/>
            <person name="Barry K.W."/>
            <person name="Bonito G."/>
            <person name="Buee M."/>
            <person name="Carver A."/>
            <person name="Chen C."/>
            <person name="Cichocki N."/>
            <person name="Clum A."/>
            <person name="Culley D."/>
            <person name="Crous P.W."/>
            <person name="Fauchery L."/>
            <person name="Girlanda M."/>
            <person name="Hayes R.D."/>
            <person name="Keri Z."/>
            <person name="LaButti K."/>
            <person name="Lipzen A."/>
            <person name="Lombard V."/>
            <person name="Magnuson J."/>
            <person name="Maillard F."/>
            <person name="Murat C."/>
            <person name="Nolan M."/>
            <person name="Ohm R.A."/>
            <person name="Pangilinan J."/>
            <person name="Pereira M.F."/>
            <person name="Perotto S."/>
            <person name="Peter M."/>
            <person name="Pfister S."/>
            <person name="Riley R."/>
            <person name="Sitrit Y."/>
            <person name="Stielow J.B."/>
            <person name="Szollosi G."/>
            <person name="Zifcakova L."/>
            <person name="Stursova M."/>
            <person name="Spatafora J.W."/>
            <person name="Tedersoo L."/>
            <person name="Vaario L.M."/>
            <person name="Yamada A."/>
            <person name="Yan M."/>
            <person name="Wang P."/>
            <person name="Xu J."/>
            <person name="Bruns T."/>
            <person name="Baldrian P."/>
            <person name="Vilgalys R."/>
            <person name="Dunand C."/>
            <person name="Henrissat B."/>
            <person name="Grigoriev I.V."/>
            <person name="Hibbett D."/>
            <person name="Nagy L.G."/>
            <person name="Martin F.M."/>
        </authorList>
    </citation>
    <scope>NUCLEOTIDE SEQUENCE</scope>
    <source>
        <strain evidence="8">UP504</strain>
    </source>
</reference>
<name>A0A9P6DYN9_9AGAM</name>
<evidence type="ECO:0000256" key="4">
    <source>
        <dbReference type="PROSITE-ProRule" id="PRU00322"/>
    </source>
</evidence>
<evidence type="ECO:0000259" key="7">
    <source>
        <dbReference type="PROSITE" id="PS51397"/>
    </source>
</evidence>
<comment type="caution">
    <text evidence="8">The sequence shown here is derived from an EMBL/GenBank/DDBJ whole genome shotgun (WGS) entry which is preliminary data.</text>
</comment>
<dbReference type="OrthoDB" id="261960at2759"/>
<dbReference type="SUPFAM" id="SSF90209">
    <property type="entry name" value="Ran binding protein zinc finger-like"/>
    <property type="match status" value="1"/>
</dbReference>
<evidence type="ECO:0000259" key="6">
    <source>
        <dbReference type="PROSITE" id="PS50199"/>
    </source>
</evidence>
<feature type="compositionally biased region" description="Basic and acidic residues" evidence="5">
    <location>
        <begin position="199"/>
        <end position="216"/>
    </location>
</feature>
<dbReference type="Pfam" id="PF08325">
    <property type="entry name" value="WLM"/>
    <property type="match status" value="1"/>
</dbReference>
<dbReference type="GO" id="GO:0008237">
    <property type="term" value="F:metallopeptidase activity"/>
    <property type="evidence" value="ECO:0007669"/>
    <property type="project" value="TreeGrafter"/>
</dbReference>
<dbReference type="GO" id="GO:0006281">
    <property type="term" value="P:DNA repair"/>
    <property type="evidence" value="ECO:0007669"/>
    <property type="project" value="TreeGrafter"/>
</dbReference>
<dbReference type="InterPro" id="IPR036443">
    <property type="entry name" value="Znf_RanBP2_sf"/>
</dbReference>
<dbReference type="InterPro" id="IPR001876">
    <property type="entry name" value="Znf_RanBP2"/>
</dbReference>
<evidence type="ECO:0000313" key="8">
    <source>
        <dbReference type="EMBL" id="KAF9515125.1"/>
    </source>
</evidence>
<evidence type="ECO:0000256" key="5">
    <source>
        <dbReference type="SAM" id="MobiDB-lite"/>
    </source>
</evidence>
<dbReference type="Gene3D" id="2.30.30.380">
    <property type="entry name" value="Zn-finger domain of Sec23/24"/>
    <property type="match status" value="1"/>
</dbReference>
<proteinExistence type="predicted"/>
<protein>
    <recommendedName>
        <fullName evidence="10">WLM-domain-containing protein</fullName>
    </recommendedName>
</protein>
<keyword evidence="9" id="KW-1185">Reference proteome</keyword>